<evidence type="ECO:0000256" key="13">
    <source>
        <dbReference type="ARBA" id="ARBA00021140"/>
    </source>
</evidence>
<dbReference type="Pfam" id="PF01071">
    <property type="entry name" value="GARS_A"/>
    <property type="match status" value="1"/>
</dbReference>
<evidence type="ECO:0000259" key="29">
    <source>
        <dbReference type="PROSITE" id="PS50975"/>
    </source>
</evidence>
<dbReference type="InterPro" id="IPR020560">
    <property type="entry name" value="PRibGlycinamide_synth_C-dom"/>
</dbReference>
<keyword evidence="16" id="KW-0808">Transferase</keyword>
<gene>
    <name evidence="30" type="ORF">IV203_003196</name>
</gene>
<dbReference type="GO" id="GO:0005829">
    <property type="term" value="C:cytosol"/>
    <property type="evidence" value="ECO:0007669"/>
    <property type="project" value="TreeGrafter"/>
</dbReference>
<comment type="similarity">
    <text evidence="8">Belongs to the AIR synthase family.</text>
</comment>
<reference evidence="30" key="2">
    <citation type="submission" date="2021-04" db="EMBL/GenBank/DDBJ databases">
        <authorList>
            <person name="Podell S."/>
        </authorList>
    </citation>
    <scope>NUCLEOTIDE SEQUENCE</scope>
    <source>
        <strain evidence="30">Hildebrandi</strain>
    </source>
</reference>
<evidence type="ECO:0000313" key="30">
    <source>
        <dbReference type="EMBL" id="KAG7353841.1"/>
    </source>
</evidence>
<feature type="region of interest" description="Disordered" evidence="28">
    <location>
        <begin position="1360"/>
        <end position="1381"/>
    </location>
</feature>
<dbReference type="Pfam" id="PF02843">
    <property type="entry name" value="GARS_C"/>
    <property type="match status" value="1"/>
</dbReference>
<comment type="similarity">
    <text evidence="6">In the C-terminal section; belongs to the GART family.</text>
</comment>
<evidence type="ECO:0000313" key="31">
    <source>
        <dbReference type="Proteomes" id="UP000693970"/>
    </source>
</evidence>
<dbReference type="GO" id="GO:0046084">
    <property type="term" value="P:adenine biosynthetic process"/>
    <property type="evidence" value="ECO:0007669"/>
    <property type="project" value="TreeGrafter"/>
</dbReference>
<dbReference type="PROSITE" id="PS50975">
    <property type="entry name" value="ATP_GRASP"/>
    <property type="match status" value="1"/>
</dbReference>
<dbReference type="InterPro" id="IPR011761">
    <property type="entry name" value="ATP-grasp"/>
</dbReference>
<dbReference type="EMBL" id="JAGRRH010000016">
    <property type="protein sequence ID" value="KAG7353841.1"/>
    <property type="molecule type" value="Genomic_DNA"/>
</dbReference>
<dbReference type="InterPro" id="IPR002376">
    <property type="entry name" value="Formyl_transf_N"/>
</dbReference>
<evidence type="ECO:0000256" key="22">
    <source>
        <dbReference type="ARBA" id="ARBA00023268"/>
    </source>
</evidence>
<dbReference type="FunFam" id="3.30.470.20:FF:000018">
    <property type="entry name" value="Trifunctional purine biosynthetic protein adenosine-3"/>
    <property type="match status" value="1"/>
</dbReference>
<dbReference type="InterPro" id="IPR004733">
    <property type="entry name" value="PurM_cligase"/>
</dbReference>
<dbReference type="EC" id="6.3.3.1" evidence="10"/>
<feature type="compositionally biased region" description="Polar residues" evidence="28">
    <location>
        <begin position="1164"/>
        <end position="1179"/>
    </location>
</feature>
<dbReference type="SMART" id="SM01210">
    <property type="entry name" value="GARS_C"/>
    <property type="match status" value="1"/>
</dbReference>
<sequence>MSPNNNMYNINVLGFGGRAPAQVLDLLARASKECGINQITPNRSQSIQPALLQPPYRTFLKGSGGECKAINSLLVYCLPTTVTEYLGFSTEAESVRSKILTSGGVTSTVVAVYDPSSDSILGGSVDDVLTAVTGNEQIQSSLAAAALTALSGLDAAAVQQAVGPTKRRDIVIVVGSGGREHALAVALAQSPLVSEVLCCPGNGGTASEENPKIKNKGANQDNDTVIALTKEVGARMVVVGPEAPLVAGLVDQMAVECPDVLCFGPSKAAAELEASKAFSKDFLQECGIPTAKYRTFTNPEEAIKYVESLDDNDRQVVKASGLAAGKGVLLPNSKQETIEAVKEIMSDKAFGDAGDTCVIESFLTGPEASCFALCDGKTAVLMPAAQDHKRALDNDQGLNTGGMGAYAPAPCVTPDVQKEIEAMCKKTVEKMAERGTPYVGLLYAGMMLTPDGPYVLEFNCRFGDPETQVVLPLLETDLYEVMTACCTGKLDSVDVRFKEGVAAATVVCAAKGYPETYPKGMEIIGLDETKAIDGVKVYHAGTKLDDQSVTRCSGGRVLAVTGLGANLKAALQTAYKGVNAISFVDANGDQLMHNRSDIGRKALQKKLRIGVLGSTRGTALIPVMEACASGTVHAEIVAVVSNKAEAPILEKGQSLGPTVVSKFISSNGLSRSEYDAECTAALVGAGAEYVLCVGYMRILSASFCKFWSGRCINVHPSLLPLHAGGMDLEVHQAVLDAGEQETGCTIHEVTEKVDGGPILIQKKVTVANDDTAESLKGKVQHLEGIAFVEAIQSYTKVKVISYADAGVSIDAGNDLVEMIKPFCKATRRAGCDADLGGFGGLFDLAAAGYNANETVLIGATDGVGTKLRIAQITKKHSTVGIDLVAMCVNDLIVAGGEPLFFLDYFATGHLEIEEAAEVVKGIAEGCRQAGCGLIGGETAEMPSMYAPGDYDLAGFSVGAVQKGRILPQGIVAGDMLLGLPSSGIHSNGFSLVRKLIEKEGLSYGSPCPWDSNVETVGDSLLTPTKIYVKACLPLLKKGLVKGMAHITGGGLLENLPRTLPKGIGAEITSHPSLPSVFAWMKNASGLDDTEMLRTFNCGVGMVLVVDKTVAVEAKQMLLDSGEPVFDMGYLVAGNGVKMMTTLSKGMLESSSAEAVSVDVGMEGDQSSATTLDPTGSSAADASKSISREELTDLVRAIKFANPDASQRQVYREITQEIPKRFPQFAFLQESSNSEDGSLTSVVQFNDVRKVWKKATQQQNPSQETSPCNNNNADLAERLKELKVAPQLYTVGDASRNLSGGETSSSVANEYMTAFLSQQQQDASSDKADEHLQDYVHVFLNVPADTSGKRPHQALINFQAPSTTRQTSNISSKKKKHGKKKVTLAPAVTSTTALKADDNSPFEDAVIVKIQMAAPMNEQDTVQYPMLLYDQSRKIKTFIHPSSTKDGEEVDGYVKIADWISKVGVGGAVGQKGGTKAYFYGRLTAVEKKKTGMEDILSVYIKELAPPQEW</sequence>
<evidence type="ECO:0000256" key="5">
    <source>
        <dbReference type="ARBA" id="ARBA00007423"/>
    </source>
</evidence>
<name>A0A9K3L331_9STRA</name>
<dbReference type="EC" id="6.3.4.13" evidence="11"/>
<dbReference type="PROSITE" id="PS00373">
    <property type="entry name" value="GART"/>
    <property type="match status" value="1"/>
</dbReference>
<dbReference type="NCBIfam" id="TIGR00877">
    <property type="entry name" value="purD"/>
    <property type="match status" value="1"/>
</dbReference>
<feature type="region of interest" description="Disordered" evidence="28">
    <location>
        <begin position="1161"/>
        <end position="1184"/>
    </location>
</feature>
<comment type="pathway">
    <text evidence="4">Purine metabolism; IMP biosynthesis via de novo pathway; N(1)-(5-phospho-D-ribosyl)glycinamide from 5-phospho-alpha-D-ribose 1-diphosphate: step 2/2.</text>
</comment>
<evidence type="ECO:0000256" key="28">
    <source>
        <dbReference type="SAM" id="MobiDB-lite"/>
    </source>
</evidence>
<keyword evidence="18 27" id="KW-0547">Nucleotide-binding</keyword>
<dbReference type="HAMAP" id="MF_01930">
    <property type="entry name" value="PurN"/>
    <property type="match status" value="1"/>
</dbReference>
<dbReference type="PANTHER" id="PTHR10520">
    <property type="entry name" value="TRIFUNCTIONAL PURINE BIOSYNTHETIC PROTEIN ADENOSINE-3-RELATED"/>
    <property type="match status" value="1"/>
</dbReference>
<dbReference type="Pfam" id="PF00586">
    <property type="entry name" value="AIRS"/>
    <property type="match status" value="1"/>
</dbReference>
<keyword evidence="15" id="KW-0436">Ligase</keyword>
<evidence type="ECO:0000256" key="20">
    <source>
        <dbReference type="ARBA" id="ARBA00022840"/>
    </source>
</evidence>
<dbReference type="Proteomes" id="UP000693970">
    <property type="component" value="Unassembled WGS sequence"/>
</dbReference>
<dbReference type="GO" id="GO:0046872">
    <property type="term" value="F:metal ion binding"/>
    <property type="evidence" value="ECO:0007669"/>
    <property type="project" value="UniProtKB-KW"/>
</dbReference>
<comment type="similarity">
    <text evidence="5">In the N-terminal section; belongs to the GARS family.</text>
</comment>
<dbReference type="EC" id="2.1.2.2" evidence="9"/>
<keyword evidence="14" id="KW-0963">Cytoplasm</keyword>
<feature type="compositionally biased region" description="Basic residues" evidence="28">
    <location>
        <begin position="1371"/>
        <end position="1381"/>
    </location>
</feature>
<keyword evidence="17" id="KW-0479">Metal-binding</keyword>
<dbReference type="FunFam" id="3.30.1490.20:FF:000006">
    <property type="entry name" value="phosphoribosylamine--glycine ligase, chloroplastic-like"/>
    <property type="match status" value="1"/>
</dbReference>
<dbReference type="InterPro" id="IPR020559">
    <property type="entry name" value="PRibGlycinamide_synth_CS"/>
</dbReference>
<dbReference type="InterPro" id="IPR001555">
    <property type="entry name" value="GART_AS"/>
</dbReference>
<evidence type="ECO:0000256" key="23">
    <source>
        <dbReference type="ARBA" id="ARBA00031908"/>
    </source>
</evidence>
<dbReference type="InterPro" id="IPR004607">
    <property type="entry name" value="GART"/>
</dbReference>
<evidence type="ECO:0000256" key="10">
    <source>
        <dbReference type="ARBA" id="ARBA00013047"/>
    </source>
</evidence>
<evidence type="ECO:0000256" key="3">
    <source>
        <dbReference type="ARBA" id="ARBA00005054"/>
    </source>
</evidence>
<dbReference type="PROSITE" id="PS00184">
    <property type="entry name" value="GARS"/>
    <property type="match status" value="1"/>
</dbReference>
<dbReference type="InterPro" id="IPR020562">
    <property type="entry name" value="PRibGlycinamide_synth_N"/>
</dbReference>
<evidence type="ECO:0000256" key="16">
    <source>
        <dbReference type="ARBA" id="ARBA00022679"/>
    </source>
</evidence>
<dbReference type="PANTHER" id="PTHR10520:SF12">
    <property type="entry name" value="TRIFUNCTIONAL PURINE BIOSYNTHETIC PROTEIN ADENOSINE-3"/>
    <property type="match status" value="1"/>
</dbReference>
<proteinExistence type="inferred from homology"/>
<keyword evidence="31" id="KW-1185">Reference proteome</keyword>
<dbReference type="OrthoDB" id="2018833at2759"/>
<dbReference type="HAMAP" id="MF_00741">
    <property type="entry name" value="AIRS"/>
    <property type="match status" value="1"/>
</dbReference>
<dbReference type="GO" id="GO:0006189">
    <property type="term" value="P:'de novo' IMP biosynthetic process"/>
    <property type="evidence" value="ECO:0007669"/>
    <property type="project" value="InterPro"/>
</dbReference>
<evidence type="ECO:0000256" key="15">
    <source>
        <dbReference type="ARBA" id="ARBA00022598"/>
    </source>
</evidence>
<evidence type="ECO:0000256" key="2">
    <source>
        <dbReference type="ARBA" id="ARBA00004686"/>
    </source>
</evidence>
<dbReference type="GO" id="GO:0004637">
    <property type="term" value="F:phosphoribosylamine-glycine ligase activity"/>
    <property type="evidence" value="ECO:0007669"/>
    <property type="project" value="UniProtKB-EC"/>
</dbReference>
<dbReference type="CDD" id="cd08645">
    <property type="entry name" value="FMT_core_GART"/>
    <property type="match status" value="1"/>
</dbReference>
<dbReference type="InterPro" id="IPR010918">
    <property type="entry name" value="PurM-like_C_dom"/>
</dbReference>
<comment type="caution">
    <text evidence="30">The sequence shown here is derived from an EMBL/GenBank/DDBJ whole genome shotgun (WGS) entry which is preliminary data.</text>
</comment>
<dbReference type="Pfam" id="PF02769">
    <property type="entry name" value="AIRS_C"/>
    <property type="match status" value="1"/>
</dbReference>
<evidence type="ECO:0000256" key="6">
    <source>
        <dbReference type="ARBA" id="ARBA00008630"/>
    </source>
</evidence>
<evidence type="ECO:0000256" key="4">
    <source>
        <dbReference type="ARBA" id="ARBA00005174"/>
    </source>
</evidence>
<dbReference type="CDD" id="cd02196">
    <property type="entry name" value="PurM"/>
    <property type="match status" value="1"/>
</dbReference>
<dbReference type="InterPro" id="IPR000115">
    <property type="entry name" value="PRibGlycinamide_synth"/>
</dbReference>
<evidence type="ECO:0000256" key="14">
    <source>
        <dbReference type="ARBA" id="ARBA00022490"/>
    </source>
</evidence>
<keyword evidence="19" id="KW-0658">Purine biosynthesis</keyword>
<evidence type="ECO:0000256" key="26">
    <source>
        <dbReference type="ARBA" id="ARBA00049057"/>
    </source>
</evidence>
<evidence type="ECO:0000256" key="18">
    <source>
        <dbReference type="ARBA" id="ARBA00022741"/>
    </source>
</evidence>
<dbReference type="InterPro" id="IPR020561">
    <property type="entry name" value="PRibGlycinamid_synth_ATP-grasp"/>
</dbReference>
<evidence type="ECO:0000256" key="27">
    <source>
        <dbReference type="PROSITE-ProRule" id="PRU00409"/>
    </source>
</evidence>
<evidence type="ECO:0000256" key="19">
    <source>
        <dbReference type="ARBA" id="ARBA00022755"/>
    </source>
</evidence>
<comment type="catalytic activity">
    <reaction evidence="26">
        <text>2-formamido-N(1)-(5-O-phospho-beta-D-ribosyl)acetamidine + ATP = 5-amino-1-(5-phospho-beta-D-ribosyl)imidazole + ADP + phosphate + H(+)</text>
        <dbReference type="Rhea" id="RHEA:23032"/>
        <dbReference type="ChEBI" id="CHEBI:15378"/>
        <dbReference type="ChEBI" id="CHEBI:30616"/>
        <dbReference type="ChEBI" id="CHEBI:43474"/>
        <dbReference type="ChEBI" id="CHEBI:137981"/>
        <dbReference type="ChEBI" id="CHEBI:147287"/>
        <dbReference type="ChEBI" id="CHEBI:456216"/>
        <dbReference type="EC" id="6.3.3.1"/>
    </reaction>
</comment>
<evidence type="ECO:0000256" key="7">
    <source>
        <dbReference type="ARBA" id="ARBA00008696"/>
    </source>
</evidence>
<dbReference type="Pfam" id="PF02844">
    <property type="entry name" value="GARS_N"/>
    <property type="match status" value="1"/>
</dbReference>
<feature type="compositionally biased region" description="Polar residues" evidence="28">
    <location>
        <begin position="1360"/>
        <end position="1370"/>
    </location>
</feature>
<protein>
    <recommendedName>
        <fullName evidence="12">Phosphoribosylformylglycinamidine cyclo-ligase</fullName>
        <ecNumber evidence="9">2.1.2.2</ecNumber>
        <ecNumber evidence="10">6.3.3.1</ecNumber>
        <ecNumber evidence="11">6.3.4.13</ecNumber>
    </recommendedName>
    <alternativeName>
        <fullName evidence="24">AIR synthase</fullName>
    </alternativeName>
    <alternativeName>
        <fullName evidence="25">AIRS</fullName>
    </alternativeName>
    <alternativeName>
        <fullName evidence="23">Phosphoribosyl-aminoimidazole synthetase</fullName>
    </alternativeName>
    <alternativeName>
        <fullName evidence="13">Trifunctional purine biosynthetic protein adenosine-3</fullName>
    </alternativeName>
</protein>
<dbReference type="SMART" id="SM01209">
    <property type="entry name" value="GARS_A"/>
    <property type="match status" value="1"/>
</dbReference>
<keyword evidence="20 27" id="KW-0067">ATP-binding</keyword>
<dbReference type="Pfam" id="PF00551">
    <property type="entry name" value="Formyl_trans_N"/>
    <property type="match status" value="1"/>
</dbReference>
<evidence type="ECO:0000256" key="8">
    <source>
        <dbReference type="ARBA" id="ARBA00010280"/>
    </source>
</evidence>
<accession>A0A9K3L331</accession>
<dbReference type="GO" id="GO:0005524">
    <property type="term" value="F:ATP binding"/>
    <property type="evidence" value="ECO:0007669"/>
    <property type="project" value="UniProtKB-UniRule"/>
</dbReference>
<dbReference type="InterPro" id="IPR016188">
    <property type="entry name" value="PurM-like_N"/>
</dbReference>
<dbReference type="HAMAP" id="MF_00138">
    <property type="entry name" value="GARS"/>
    <property type="match status" value="1"/>
</dbReference>
<reference evidence="30" key="1">
    <citation type="journal article" date="2021" name="Sci. Rep.">
        <title>Diploid genomic architecture of Nitzschia inconspicua, an elite biomass production diatom.</title>
        <authorList>
            <person name="Oliver A."/>
            <person name="Podell S."/>
            <person name="Pinowska A."/>
            <person name="Traller J.C."/>
            <person name="Smith S.R."/>
            <person name="McClure R."/>
            <person name="Beliaev A."/>
            <person name="Bohutskyi P."/>
            <person name="Hill E.A."/>
            <person name="Rabines A."/>
            <person name="Zheng H."/>
            <person name="Allen L.Z."/>
            <person name="Kuo A."/>
            <person name="Grigoriev I.V."/>
            <person name="Allen A.E."/>
            <person name="Hazlebeck D."/>
            <person name="Allen E.E."/>
        </authorList>
    </citation>
    <scope>NUCLEOTIDE SEQUENCE</scope>
    <source>
        <strain evidence="30">Hildebrandi</strain>
    </source>
</reference>
<evidence type="ECO:0000256" key="21">
    <source>
        <dbReference type="ARBA" id="ARBA00023211"/>
    </source>
</evidence>
<dbReference type="FunFam" id="3.90.650.10:FF:000011">
    <property type="entry name" value="Phosphoribosylformylglycinamidine cyclo-ligase"/>
    <property type="match status" value="1"/>
</dbReference>
<keyword evidence="21" id="KW-0464">Manganese</keyword>
<comment type="similarity">
    <text evidence="7">In the central section; belongs to the AIR synthase family.</text>
</comment>
<dbReference type="GO" id="GO:0004644">
    <property type="term" value="F:phosphoribosylglycinamide formyltransferase activity"/>
    <property type="evidence" value="ECO:0007669"/>
    <property type="project" value="UniProtKB-EC"/>
</dbReference>
<dbReference type="FunFam" id="3.40.50.170:FF:000013">
    <property type="entry name" value="Phosphoribosylamine-glycine ligase"/>
    <property type="match status" value="1"/>
</dbReference>
<evidence type="ECO:0000256" key="17">
    <source>
        <dbReference type="ARBA" id="ARBA00022723"/>
    </source>
</evidence>
<evidence type="ECO:0000256" key="12">
    <source>
        <dbReference type="ARBA" id="ARBA00020367"/>
    </source>
</evidence>
<dbReference type="FunFam" id="3.30.1330.10:FF:000001">
    <property type="entry name" value="Phosphoribosylformylglycinamidine cyclo-ligase"/>
    <property type="match status" value="1"/>
</dbReference>
<dbReference type="NCBIfam" id="TIGR00878">
    <property type="entry name" value="purM"/>
    <property type="match status" value="1"/>
</dbReference>
<keyword evidence="22" id="KW-0511">Multifunctional enzyme</keyword>
<feature type="domain" description="ATP-grasp" evidence="29">
    <location>
        <begin position="280"/>
        <end position="487"/>
    </location>
</feature>
<comment type="pathway">
    <text evidence="2">Purine metabolism; IMP biosynthesis via de novo pathway; 5-amino-1-(5-phospho-D-ribosyl)imidazole from N(2)-formyl-N(1)-(5-phospho-D-ribosyl)glycinamide: step 2/2.</text>
</comment>
<evidence type="ECO:0000256" key="11">
    <source>
        <dbReference type="ARBA" id="ARBA00013255"/>
    </source>
</evidence>
<evidence type="ECO:0000256" key="24">
    <source>
        <dbReference type="ARBA" id="ARBA00032931"/>
    </source>
</evidence>
<comment type="pathway">
    <text evidence="3">Purine metabolism; IMP biosynthesis via de novo pathway; N(2)-formyl-N(1)-(5-phospho-D-ribosyl)glycinamide from N(1)-(5-phospho-D-ribosyl)glycinamide (10-formyl THF route): step 1/1.</text>
</comment>
<comment type="subcellular location">
    <subcellularLocation>
        <location evidence="1">Cytoplasm</location>
    </subcellularLocation>
</comment>
<organism evidence="30 31">
    <name type="scientific">Nitzschia inconspicua</name>
    <dbReference type="NCBI Taxonomy" id="303405"/>
    <lineage>
        <taxon>Eukaryota</taxon>
        <taxon>Sar</taxon>
        <taxon>Stramenopiles</taxon>
        <taxon>Ochrophyta</taxon>
        <taxon>Bacillariophyta</taxon>
        <taxon>Bacillariophyceae</taxon>
        <taxon>Bacillariophycidae</taxon>
        <taxon>Bacillariales</taxon>
        <taxon>Bacillariaceae</taxon>
        <taxon>Nitzschia</taxon>
    </lineage>
</organism>
<evidence type="ECO:0000256" key="9">
    <source>
        <dbReference type="ARBA" id="ARBA00012254"/>
    </source>
</evidence>
<evidence type="ECO:0000256" key="1">
    <source>
        <dbReference type="ARBA" id="ARBA00004496"/>
    </source>
</evidence>
<evidence type="ECO:0000256" key="25">
    <source>
        <dbReference type="ARBA" id="ARBA00033093"/>
    </source>
</evidence>
<dbReference type="GO" id="GO:0004641">
    <property type="term" value="F:phosphoribosylformylglycinamidine cyclo-ligase activity"/>
    <property type="evidence" value="ECO:0007669"/>
    <property type="project" value="UniProtKB-EC"/>
</dbReference>